<dbReference type="PANTHER" id="PTHR12771:SF56">
    <property type="entry name" value="CED-12"/>
    <property type="match status" value="1"/>
</dbReference>
<sequence>MLPKHSKMPAIKDSHIVKIAVQFVNDATTQMLPQLIEFDQRQPLGAIIQNLCIPWGIPDAENYALQFDGINYVTEKNRHEVKNGTVLKLRYSPSKTTNDILEKLRRGTNEEKVIVLKELQVLSADNTFALEFIKEQGLSLLIDLIEESKCEDSILECALCSFVQLMEHGTISWDILEQSFIMHNVTFINGSSKKAEILQSSLSILENIVQSSNKYALVEKEITLETLLKLLRDALSTQVQQNAIALLNALFIKADDAKRRTLATTLGSKQYRSVINSVITPKMGAEMAHQLYVLQTLTLGLLEQRMKTPMDVQDQDAQEKIKELRRIAFEADGIDPMPDVTARRQHGSSYSSHYKKLGFKCDINPAQDFFETPPGTLAIYLCMLTEKCAAVLFPASNIISISS</sequence>
<organism evidence="3 4">
    <name type="scientific">Anopheles atroparvus</name>
    <name type="common">European mosquito</name>
    <dbReference type="NCBI Taxonomy" id="41427"/>
    <lineage>
        <taxon>Eukaryota</taxon>
        <taxon>Metazoa</taxon>
        <taxon>Ecdysozoa</taxon>
        <taxon>Arthropoda</taxon>
        <taxon>Hexapoda</taxon>
        <taxon>Insecta</taxon>
        <taxon>Pterygota</taxon>
        <taxon>Neoptera</taxon>
        <taxon>Endopterygota</taxon>
        <taxon>Diptera</taxon>
        <taxon>Nematocera</taxon>
        <taxon>Culicoidea</taxon>
        <taxon>Culicidae</taxon>
        <taxon>Anophelinae</taxon>
        <taxon>Anopheles</taxon>
    </lineage>
</organism>
<dbReference type="GO" id="GO:0048870">
    <property type="term" value="P:cell motility"/>
    <property type="evidence" value="ECO:0007669"/>
    <property type="project" value="TreeGrafter"/>
</dbReference>
<dbReference type="Pfam" id="PF04727">
    <property type="entry name" value="ELMO_CED12"/>
    <property type="match status" value="1"/>
</dbReference>
<accession>A0AAG5DX44</accession>
<evidence type="ECO:0000259" key="2">
    <source>
        <dbReference type="Pfam" id="PF11841"/>
    </source>
</evidence>
<dbReference type="AlphaFoldDB" id="A0AAG5DX44"/>
<proteinExistence type="predicted"/>
<dbReference type="PANTHER" id="PTHR12771">
    <property type="entry name" value="ENGULFMENT AND CELL MOTILITY"/>
    <property type="match status" value="1"/>
</dbReference>
<dbReference type="Gene3D" id="1.25.10.10">
    <property type="entry name" value="Leucine-rich Repeat Variant"/>
    <property type="match status" value="1"/>
</dbReference>
<dbReference type="GO" id="GO:0007015">
    <property type="term" value="P:actin filament organization"/>
    <property type="evidence" value="ECO:0007669"/>
    <property type="project" value="TreeGrafter"/>
</dbReference>
<dbReference type="InterPro" id="IPR050868">
    <property type="entry name" value="ELMO_domain-containing"/>
</dbReference>
<dbReference type="InterPro" id="IPR024574">
    <property type="entry name" value="ELMO_ARM"/>
</dbReference>
<evidence type="ECO:0000259" key="1">
    <source>
        <dbReference type="Pfam" id="PF04727"/>
    </source>
</evidence>
<feature type="domain" description="ELMO armadillo-like helical" evidence="2">
    <location>
        <begin position="127"/>
        <end position="279"/>
    </location>
</feature>
<name>A0AAG5DX44_ANOAO</name>
<protein>
    <recommendedName>
        <fullName evidence="5">ELMO armadillo-like helical domain-containing protein</fullName>
    </recommendedName>
</protein>
<evidence type="ECO:0008006" key="5">
    <source>
        <dbReference type="Google" id="ProtNLM"/>
    </source>
</evidence>
<evidence type="ECO:0000313" key="3">
    <source>
        <dbReference type="EnsemblMetazoa" id="ENSAATROPP015525"/>
    </source>
</evidence>
<reference evidence="3" key="1">
    <citation type="submission" date="2024-04" db="UniProtKB">
        <authorList>
            <consortium name="EnsemblMetazoa"/>
        </authorList>
    </citation>
    <scope>IDENTIFICATION</scope>
    <source>
        <strain evidence="3">EBRO</strain>
    </source>
</reference>
<dbReference type="InterPro" id="IPR016024">
    <property type="entry name" value="ARM-type_fold"/>
</dbReference>
<dbReference type="EnsemblMetazoa" id="ENSAATROPT017570">
    <property type="protein sequence ID" value="ENSAATROPP015525"/>
    <property type="gene ID" value="ENSAATROPG014358"/>
</dbReference>
<dbReference type="GO" id="GO:0005886">
    <property type="term" value="C:plasma membrane"/>
    <property type="evidence" value="ECO:0007669"/>
    <property type="project" value="TreeGrafter"/>
</dbReference>
<evidence type="ECO:0000313" key="4">
    <source>
        <dbReference type="Proteomes" id="UP000075880"/>
    </source>
</evidence>
<dbReference type="Pfam" id="PF11841">
    <property type="entry name" value="ELMO_ARM"/>
    <property type="match status" value="1"/>
</dbReference>
<dbReference type="InterPro" id="IPR011989">
    <property type="entry name" value="ARM-like"/>
</dbReference>
<keyword evidence="4" id="KW-1185">Reference proteome</keyword>
<dbReference type="InterPro" id="IPR006816">
    <property type="entry name" value="ELMO_dom"/>
</dbReference>
<feature type="domain" description="ELMO" evidence="1">
    <location>
        <begin position="301"/>
        <end position="378"/>
    </location>
</feature>
<dbReference type="Proteomes" id="UP000075880">
    <property type="component" value="Unassembled WGS sequence"/>
</dbReference>
<dbReference type="SUPFAM" id="SSF48371">
    <property type="entry name" value="ARM repeat"/>
    <property type="match status" value="1"/>
</dbReference>